<organism evidence="2 3">
    <name type="scientific">Trinickia symbiotica</name>
    <dbReference type="NCBI Taxonomy" id="863227"/>
    <lineage>
        <taxon>Bacteria</taxon>
        <taxon>Pseudomonadati</taxon>
        <taxon>Pseudomonadota</taxon>
        <taxon>Betaproteobacteria</taxon>
        <taxon>Burkholderiales</taxon>
        <taxon>Burkholderiaceae</taxon>
        <taxon>Trinickia</taxon>
    </lineage>
</organism>
<evidence type="ECO:0000313" key="2">
    <source>
        <dbReference type="EMBL" id="PTB17001.1"/>
    </source>
</evidence>
<dbReference type="PANTHER" id="PTHR13696">
    <property type="entry name" value="P-LOOP CONTAINING NUCLEOSIDE TRIPHOSPHATE HYDROLASE"/>
    <property type="match status" value="1"/>
</dbReference>
<gene>
    <name evidence="2" type="ORF">C9I57_30325</name>
</gene>
<dbReference type="Proteomes" id="UP000240638">
    <property type="component" value="Unassembled WGS sequence"/>
</dbReference>
<reference evidence="2 3" key="1">
    <citation type="submission" date="2018-03" db="EMBL/GenBank/DDBJ databases">
        <title>Whole genome analyses suggest that Burkholderia sensu lato contains two further novel genera in the rhizoxinica-symbiotica group Mycetohabitans gen. nov., and Trinickia gen. nov.: implications for the evolution of diazotrophy and nodulation in the Burkholderiaceae.</title>
        <authorList>
            <person name="Estrada De Los Santos P."/>
            <person name="Palmer M."/>
            <person name="Chavez-Ramirez B."/>
            <person name="Steenkamp E.T."/>
            <person name="Hirsch A.M."/>
            <person name="Manyaka P."/>
            <person name="Maluk M."/>
            <person name="Lafos M."/>
            <person name="Crook M."/>
            <person name="Gross E."/>
            <person name="Simon M.F."/>
            <person name="Bueno Dos Reis Junior F."/>
            <person name="Poole P.S."/>
            <person name="Venter S.N."/>
            <person name="James E.K."/>
        </authorList>
    </citation>
    <scope>NUCLEOTIDE SEQUENCE [LARGE SCALE GENOMIC DNA]</scope>
    <source>
        <strain evidence="2 3">JPY-366</strain>
    </source>
</reference>
<feature type="domain" description="AAA" evidence="1">
    <location>
        <begin position="7"/>
        <end position="159"/>
    </location>
</feature>
<dbReference type="Pfam" id="PF13614">
    <property type="entry name" value="AAA_31"/>
    <property type="match status" value="1"/>
</dbReference>
<comment type="caution">
    <text evidence="2">The sequence shown here is derived from an EMBL/GenBank/DDBJ whole genome shotgun (WGS) entry which is preliminary data.</text>
</comment>
<dbReference type="CDD" id="cd02042">
    <property type="entry name" value="ParAB_family"/>
    <property type="match status" value="1"/>
</dbReference>
<evidence type="ECO:0000259" key="1">
    <source>
        <dbReference type="Pfam" id="PF13614"/>
    </source>
</evidence>
<dbReference type="AlphaFoldDB" id="A0A2T3XKE0"/>
<dbReference type="SUPFAM" id="SSF52540">
    <property type="entry name" value="P-loop containing nucleoside triphosphate hydrolases"/>
    <property type="match status" value="1"/>
</dbReference>
<name>A0A2T3XKE0_9BURK</name>
<sequence>METRMPTVISFVSTKGGVGKTTLAANLAGILADYGMRVLALDADIQPSLSKFYPLLEQAPCGLRAIVMRGGNVQPDCISRTALSNLDLIYSDTPDGSLQTWLKDREDRLMIMRRAMASPALQHYNVVIIDTQGAVGELQKTAAMAADYMISPIKPDTLSAGEFSSGTLAMLDDLNRLADFGETFQSGDLYALINAQERNNNARTLTTVIRQKFAGFKKVRVLDTVVPSAAAYAAAATAQLPVHRYDRRLSVSNSAWHVMHRLVWELFPTLTEIYVDDVCADSHDDGAGTSEDGGAP</sequence>
<dbReference type="Gene3D" id="3.40.50.300">
    <property type="entry name" value="P-loop containing nucleotide triphosphate hydrolases"/>
    <property type="match status" value="1"/>
</dbReference>
<dbReference type="InterPro" id="IPR050678">
    <property type="entry name" value="DNA_Partitioning_ATPase"/>
</dbReference>
<dbReference type="InterPro" id="IPR027417">
    <property type="entry name" value="P-loop_NTPase"/>
</dbReference>
<accession>A0A2T3XKE0</accession>
<dbReference type="EMBL" id="PYUC01000025">
    <property type="protein sequence ID" value="PTB17001.1"/>
    <property type="molecule type" value="Genomic_DNA"/>
</dbReference>
<dbReference type="InterPro" id="IPR025669">
    <property type="entry name" value="AAA_dom"/>
</dbReference>
<proteinExistence type="predicted"/>
<evidence type="ECO:0000313" key="3">
    <source>
        <dbReference type="Proteomes" id="UP000240638"/>
    </source>
</evidence>
<protein>
    <submittedName>
        <fullName evidence="2">ParA family protein</fullName>
    </submittedName>
</protein>
<dbReference type="PANTHER" id="PTHR13696:SF96">
    <property type="entry name" value="COBQ_COBB_MIND_PARA NUCLEOTIDE BINDING DOMAIN-CONTAINING PROTEIN"/>
    <property type="match status" value="1"/>
</dbReference>